<protein>
    <recommendedName>
        <fullName evidence="5">Transport permease protein</fullName>
    </recommendedName>
</protein>
<gene>
    <name evidence="7" type="ORF">BJ971_003494</name>
</gene>
<feature type="domain" description="ABC transmembrane type-2" evidence="6">
    <location>
        <begin position="317"/>
        <end position="545"/>
    </location>
</feature>
<keyword evidence="5" id="KW-0813">Transport</keyword>
<feature type="transmembrane region" description="Helical" evidence="5">
    <location>
        <begin position="113"/>
        <end position="142"/>
    </location>
</feature>
<keyword evidence="3 5" id="KW-1133">Transmembrane helix</keyword>
<keyword evidence="4 5" id="KW-0472">Membrane</keyword>
<dbReference type="PANTHER" id="PTHR43229:SF2">
    <property type="entry name" value="NODULATION PROTEIN J"/>
    <property type="match status" value="1"/>
</dbReference>
<dbReference type="Pfam" id="PF01061">
    <property type="entry name" value="ABC2_membrane"/>
    <property type="match status" value="2"/>
</dbReference>
<feature type="transmembrane region" description="Helical" evidence="5">
    <location>
        <begin position="154"/>
        <end position="174"/>
    </location>
</feature>
<feature type="transmembrane region" description="Helical" evidence="5">
    <location>
        <begin position="70"/>
        <end position="92"/>
    </location>
</feature>
<keyword evidence="2 5" id="KW-0812">Transmembrane</keyword>
<feature type="transmembrane region" description="Helical" evidence="5">
    <location>
        <begin position="519"/>
        <end position="538"/>
    </location>
</feature>
<dbReference type="AlphaFoldDB" id="A0A7W7MQ99"/>
<name>A0A7W7MQ99_9ACTN</name>
<evidence type="ECO:0000259" key="6">
    <source>
        <dbReference type="PROSITE" id="PS51012"/>
    </source>
</evidence>
<dbReference type="GO" id="GO:0005886">
    <property type="term" value="C:plasma membrane"/>
    <property type="evidence" value="ECO:0007669"/>
    <property type="project" value="UniProtKB-SubCell"/>
</dbReference>
<proteinExistence type="inferred from homology"/>
<comment type="caution">
    <text evidence="5">Lacks conserved residue(s) required for the propagation of feature annotation.</text>
</comment>
<dbReference type="GO" id="GO:0140359">
    <property type="term" value="F:ABC-type transporter activity"/>
    <property type="evidence" value="ECO:0007669"/>
    <property type="project" value="InterPro"/>
</dbReference>
<feature type="transmembrane region" description="Helical" evidence="5">
    <location>
        <begin position="38"/>
        <end position="58"/>
    </location>
</feature>
<keyword evidence="5" id="KW-1003">Cell membrane</keyword>
<evidence type="ECO:0000256" key="2">
    <source>
        <dbReference type="ARBA" id="ARBA00022692"/>
    </source>
</evidence>
<dbReference type="PANTHER" id="PTHR43229">
    <property type="entry name" value="NODULATION PROTEIN J"/>
    <property type="match status" value="1"/>
</dbReference>
<feature type="transmembrane region" description="Helical" evidence="5">
    <location>
        <begin position="186"/>
        <end position="205"/>
    </location>
</feature>
<accession>A0A7W7MQ99</accession>
<dbReference type="RefSeq" id="WP_184994314.1">
    <property type="nucleotide sequence ID" value="NZ_BOMK01000004.1"/>
</dbReference>
<dbReference type="Proteomes" id="UP000578112">
    <property type="component" value="Unassembled WGS sequence"/>
</dbReference>
<evidence type="ECO:0000256" key="3">
    <source>
        <dbReference type="ARBA" id="ARBA00022989"/>
    </source>
</evidence>
<feature type="transmembrane region" description="Helical" evidence="5">
    <location>
        <begin position="393"/>
        <end position="426"/>
    </location>
</feature>
<reference evidence="7 8" key="1">
    <citation type="submission" date="2020-08" db="EMBL/GenBank/DDBJ databases">
        <title>Sequencing the genomes of 1000 actinobacteria strains.</title>
        <authorList>
            <person name="Klenk H.-P."/>
        </authorList>
    </citation>
    <scope>NUCLEOTIDE SEQUENCE [LARGE SCALE GENOMIC DNA]</scope>
    <source>
        <strain evidence="7 8">DSM 43149</strain>
    </source>
</reference>
<comment type="caution">
    <text evidence="7">The sequence shown here is derived from an EMBL/GenBank/DDBJ whole genome shotgun (WGS) entry which is preliminary data.</text>
</comment>
<dbReference type="EMBL" id="JACHNH010000001">
    <property type="protein sequence ID" value="MBB4762938.1"/>
    <property type="molecule type" value="Genomic_DNA"/>
</dbReference>
<dbReference type="InterPro" id="IPR051784">
    <property type="entry name" value="Nod_factor_ABC_transporter"/>
</dbReference>
<feature type="transmembrane region" description="Helical" evidence="5">
    <location>
        <begin position="432"/>
        <end position="454"/>
    </location>
</feature>
<evidence type="ECO:0000256" key="5">
    <source>
        <dbReference type="RuleBase" id="RU361157"/>
    </source>
</evidence>
<evidence type="ECO:0000313" key="7">
    <source>
        <dbReference type="EMBL" id="MBB4762938.1"/>
    </source>
</evidence>
<feature type="transmembrane region" description="Helical" evidence="5">
    <location>
        <begin position="461"/>
        <end position="481"/>
    </location>
</feature>
<sequence>MTVEQVPTRVGLPVRHTRPAGVPALTVHAVRAFLRNPIAVFFTLAFPLAFLVIVSSIIGRQVTGDGIAVTQFLVAPFAVFGVAQASFTMLAVDTAVMRESGVLLRLRAAPVPAWTVLAARIGASMIVSGAVVALLATVGVLAYEVEIPWRKVPAMLVTLLLGVACCAALGLALASATRTVGAAQTLAQGLLIPLAFISDVFIVGADLPRWLAATGSVLPLKHFAQALAETFRPGEGYGFTPHHLAVLAGWAAAGAVIARRSFGWQPRVSSRPPTVTPTRRPGPARLTMPRERRRWAPGALLRGQIGYALLGLRRDPLSVFFAVVFPALLLMLLPTVFGNARVHGLPMARYLFAGMAAYTAAVVGYVDLTEAVVGARSAGVLKRLRGTPLPFRWYVAGRVCATLITVLLACAVLAAVGIGFLGVSVAAGGVPALLLALGAGSLCFSALGLALAALMPSARSLIAVTLGTLLPLCFISEVFVVGDQPLPGPLTAVADVFPLRHLLQALLAATGSGDTGAGIAWNHLSIVAGWTVLALLVARWRRGALAGP</sequence>
<keyword evidence="8" id="KW-1185">Reference proteome</keyword>
<evidence type="ECO:0000256" key="4">
    <source>
        <dbReference type="ARBA" id="ARBA00023136"/>
    </source>
</evidence>
<feature type="domain" description="ABC transmembrane type-2" evidence="6">
    <location>
        <begin position="38"/>
        <end position="265"/>
    </location>
</feature>
<dbReference type="PROSITE" id="PS51012">
    <property type="entry name" value="ABC_TM2"/>
    <property type="match status" value="2"/>
</dbReference>
<feature type="transmembrane region" description="Helical" evidence="5">
    <location>
        <begin position="350"/>
        <end position="373"/>
    </location>
</feature>
<dbReference type="InterPro" id="IPR047817">
    <property type="entry name" value="ABC2_TM_bact-type"/>
</dbReference>
<dbReference type="InterPro" id="IPR013525">
    <property type="entry name" value="ABC2_TM"/>
</dbReference>
<feature type="transmembrane region" description="Helical" evidence="5">
    <location>
        <begin position="317"/>
        <end position="338"/>
    </location>
</feature>
<organism evidence="7 8">
    <name type="scientific">Actinoplanes digitatis</name>
    <dbReference type="NCBI Taxonomy" id="1868"/>
    <lineage>
        <taxon>Bacteria</taxon>
        <taxon>Bacillati</taxon>
        <taxon>Actinomycetota</taxon>
        <taxon>Actinomycetes</taxon>
        <taxon>Micromonosporales</taxon>
        <taxon>Micromonosporaceae</taxon>
        <taxon>Actinoplanes</taxon>
    </lineage>
</organism>
<evidence type="ECO:0000313" key="8">
    <source>
        <dbReference type="Proteomes" id="UP000578112"/>
    </source>
</evidence>
<feature type="transmembrane region" description="Helical" evidence="5">
    <location>
        <begin position="239"/>
        <end position="258"/>
    </location>
</feature>
<evidence type="ECO:0000256" key="1">
    <source>
        <dbReference type="ARBA" id="ARBA00004141"/>
    </source>
</evidence>
<comment type="similarity">
    <text evidence="5">Belongs to the ABC-2 integral membrane protein family.</text>
</comment>
<comment type="subcellular location">
    <subcellularLocation>
        <location evidence="5">Cell membrane</location>
        <topology evidence="5">Multi-pass membrane protein</topology>
    </subcellularLocation>
    <subcellularLocation>
        <location evidence="1">Membrane</location>
        <topology evidence="1">Multi-pass membrane protein</topology>
    </subcellularLocation>
</comment>